<evidence type="ECO:0000259" key="1">
    <source>
        <dbReference type="Pfam" id="PF13439"/>
    </source>
</evidence>
<gene>
    <name evidence="2" type="ORF">SAMN05444380_102100</name>
</gene>
<dbReference type="STRING" id="385682.SAMN05444380_102100"/>
<dbReference type="InParanoid" id="A0A1I1VFZ5"/>
<dbReference type="Proteomes" id="UP000181976">
    <property type="component" value="Unassembled WGS sequence"/>
</dbReference>
<dbReference type="RefSeq" id="WP_010527926.1">
    <property type="nucleotide sequence ID" value="NZ_AFSL01000065.1"/>
</dbReference>
<dbReference type="PANTHER" id="PTHR45947">
    <property type="entry name" value="SULFOQUINOVOSYL TRANSFERASE SQD2"/>
    <property type="match status" value="1"/>
</dbReference>
<dbReference type="GO" id="GO:0016757">
    <property type="term" value="F:glycosyltransferase activity"/>
    <property type="evidence" value="ECO:0007669"/>
    <property type="project" value="UniProtKB-ARBA"/>
</dbReference>
<dbReference type="InterPro" id="IPR028098">
    <property type="entry name" value="Glyco_trans_4-like_N"/>
</dbReference>
<keyword evidence="3" id="KW-1185">Reference proteome</keyword>
<keyword evidence="2" id="KW-0808">Transferase</keyword>
<dbReference type="AlphaFoldDB" id="A0A1I1VFZ5"/>
<name>A0A1I1VFZ5_9BACT</name>
<dbReference type="Gene3D" id="3.40.50.2000">
    <property type="entry name" value="Glycogen Phosphorylase B"/>
    <property type="match status" value="2"/>
</dbReference>
<reference evidence="2 3" key="1">
    <citation type="submission" date="2016-10" db="EMBL/GenBank/DDBJ databases">
        <authorList>
            <person name="de Groot N.N."/>
        </authorList>
    </citation>
    <scope>NUCLEOTIDE SEQUENCE [LARGE SCALE GENOMIC DNA]</scope>
    <source>
        <strain evidence="2 3">DSM 19012</strain>
    </source>
</reference>
<dbReference type="OrthoDB" id="9768685at2"/>
<dbReference type="InterPro" id="IPR050194">
    <property type="entry name" value="Glycosyltransferase_grp1"/>
</dbReference>
<dbReference type="FunCoup" id="A0A1I1VFZ5">
    <property type="interactions" value="26"/>
</dbReference>
<dbReference type="PANTHER" id="PTHR45947:SF3">
    <property type="entry name" value="SULFOQUINOVOSYL TRANSFERASE SQD2"/>
    <property type="match status" value="1"/>
</dbReference>
<dbReference type="Pfam" id="PF13439">
    <property type="entry name" value="Glyco_transf_4"/>
    <property type="match status" value="1"/>
</dbReference>
<sequence>MHVVFLNTNQTKGGAAIAARRYFNAFRMAGGNSTFASLNVEQPGEGVVSLKHPYPVRKLVKYLFKKERKKIAQRVIPGEGYWSVSLSPRFQYQKIKRLKPDLVCLNWVNDDFLSVKDIGKFNVPVVWIFHDLWAVTGGCHYPGNCTGFQTGCGNCPKLKFPQNHDWSRYLWRRKYENWKNLDITILCPSNWMAQMVKKSRMFGNKRIEVLPYGVEPEIFKPMPSEKLRASLGINPHQKVLLFGAVKSLRDTRKGAHLLVDALAQLQGRIPADDLVFLVFGAKESPLLEKIPFRVINLGFIREKKELAQYYAASTAFVLPSLEDNLPNTVLESLACGTPVVAFNIGGISDMIEHEKNGLLVEETNVNLLANALERMVKMPEEQYQKMQNAAIEKINTEFSPQIVGAKLNQIFQSISQSHYE</sequence>
<dbReference type="EMBL" id="FONA01000002">
    <property type="protein sequence ID" value="SFD80003.1"/>
    <property type="molecule type" value="Genomic_DNA"/>
</dbReference>
<feature type="domain" description="Glycosyltransferase subfamily 4-like N-terminal" evidence="1">
    <location>
        <begin position="75"/>
        <end position="217"/>
    </location>
</feature>
<accession>A0A1I1VFZ5</accession>
<dbReference type="eggNOG" id="COG0438">
    <property type="taxonomic scope" value="Bacteria"/>
</dbReference>
<dbReference type="SUPFAM" id="SSF53756">
    <property type="entry name" value="UDP-Glycosyltransferase/glycogen phosphorylase"/>
    <property type="match status" value="1"/>
</dbReference>
<protein>
    <submittedName>
        <fullName evidence="2">Glycosyltransferase involved in cell wall bisynthesis</fullName>
    </submittedName>
</protein>
<dbReference type="Pfam" id="PF13692">
    <property type="entry name" value="Glyco_trans_1_4"/>
    <property type="match status" value="1"/>
</dbReference>
<evidence type="ECO:0000313" key="2">
    <source>
        <dbReference type="EMBL" id="SFD80003.1"/>
    </source>
</evidence>
<evidence type="ECO:0000313" key="3">
    <source>
        <dbReference type="Proteomes" id="UP000181976"/>
    </source>
</evidence>
<organism evidence="2 3">
    <name type="scientific">Thermophagus xiamenensis</name>
    <dbReference type="NCBI Taxonomy" id="385682"/>
    <lineage>
        <taxon>Bacteria</taxon>
        <taxon>Pseudomonadati</taxon>
        <taxon>Bacteroidota</taxon>
        <taxon>Bacteroidia</taxon>
        <taxon>Marinilabiliales</taxon>
        <taxon>Marinilabiliaceae</taxon>
        <taxon>Thermophagus</taxon>
    </lineage>
</organism>
<proteinExistence type="predicted"/>